<dbReference type="CDD" id="cd00303">
    <property type="entry name" value="retropepsin_like"/>
    <property type="match status" value="1"/>
</dbReference>
<feature type="region of interest" description="Disordered" evidence="1">
    <location>
        <begin position="1"/>
        <end position="93"/>
    </location>
</feature>
<evidence type="ECO:0000256" key="1">
    <source>
        <dbReference type="SAM" id="MobiDB-lite"/>
    </source>
</evidence>
<evidence type="ECO:0000313" key="3">
    <source>
        <dbReference type="Proteomes" id="UP001213000"/>
    </source>
</evidence>
<gene>
    <name evidence="2" type="ORF">NP233_g12224</name>
</gene>
<dbReference type="Proteomes" id="UP001213000">
    <property type="component" value="Unassembled WGS sequence"/>
</dbReference>
<sequence length="777" mass="85510">MADNGAGGIGGGEGLPAYGAQHFPPQVGQPAPGFEPAQFPPNPNAAAGNAGGDQPAGGAGGAQPAAQQPHFIYQHPPPRHMPSRYDRNAPKFDGHPRSLRRFFEEIEMLGRECGLTERQHIVHTLRYLDGKDYDAWTSRPSSLGANWARFKEEITSMYPGADDEARYNVTDLELFVESHAAKPMRDRFQFGEYYREFLTRAAWLLNRGLISQRERNKLFLSGFHIDFRQQLRTQLRIQDPRHAIDEPWDIEEVEEAARFLLNATGSGTVLTLSGSSPAPPPSFTTSPAAPFVSSPRETFDMSSIEQILTSDAFLNRLAGKLAAPVRNSSQSSYQPPFQQNSQQQRQTWPCGFCSATDHMFRNCSGLDDYLRRGLCKRDFNFRICMPDGTPVSPQVAPGRNMKERIDNWHKSNSPSNGSVQANLFQVDSSASIASTNSYAPISSSMPFSTSQPSEDDVELARLEAIALATMKRQEEIRKRAGNAGKAKSAPVPPKPKQDTPNPSQNASANPPFNPSSKATSPPKSSTSYPSVPDSHTQGQQYRFAAPIENPQTVQDVIKRSLEGSVTISQRELLAIAPEVRKHLKEQVTTHRVPMGPPATATSLENAANDVEISVSSFIQPHLSSPSNPIIVAKPVEDLRTIALELDGKVIVDAILDEGSQVIGIRKDIWEKLGLPLLRDQNMVMESANGTKEATLGLLRDLPVRIGTSIFFIQVQVFENAPYEMLLGRPFLTLTHAQTHHFPNGDSHLTLYDPNTRETITIPTSVRVRVPAQSNGGF</sequence>
<comment type="caution">
    <text evidence="2">The sequence shown here is derived from an EMBL/GenBank/DDBJ whole genome shotgun (WGS) entry which is preliminary data.</text>
</comment>
<keyword evidence="3" id="KW-1185">Reference proteome</keyword>
<dbReference type="SUPFAM" id="SSF50630">
    <property type="entry name" value="Acid proteases"/>
    <property type="match status" value="1"/>
</dbReference>
<dbReference type="Gene3D" id="2.40.70.10">
    <property type="entry name" value="Acid Proteases"/>
    <property type="match status" value="1"/>
</dbReference>
<feature type="compositionally biased region" description="Gly residues" evidence="1">
    <location>
        <begin position="1"/>
        <end position="14"/>
    </location>
</feature>
<feature type="compositionally biased region" description="Basic and acidic residues" evidence="1">
    <location>
        <begin position="83"/>
        <end position="93"/>
    </location>
</feature>
<dbReference type="AlphaFoldDB" id="A0AAD5YJM7"/>
<protein>
    <submittedName>
        <fullName evidence="2">Uncharacterized protein</fullName>
    </submittedName>
</protein>
<name>A0AAD5YJM7_9AGAR</name>
<organism evidence="2 3">
    <name type="scientific">Leucocoprinus birnbaumii</name>
    <dbReference type="NCBI Taxonomy" id="56174"/>
    <lineage>
        <taxon>Eukaryota</taxon>
        <taxon>Fungi</taxon>
        <taxon>Dikarya</taxon>
        <taxon>Basidiomycota</taxon>
        <taxon>Agaricomycotina</taxon>
        <taxon>Agaricomycetes</taxon>
        <taxon>Agaricomycetidae</taxon>
        <taxon>Agaricales</taxon>
        <taxon>Agaricineae</taxon>
        <taxon>Agaricaceae</taxon>
        <taxon>Leucocoprinus</taxon>
    </lineage>
</organism>
<dbReference type="InterPro" id="IPR021109">
    <property type="entry name" value="Peptidase_aspartic_dom_sf"/>
</dbReference>
<evidence type="ECO:0000313" key="2">
    <source>
        <dbReference type="EMBL" id="KAJ3555385.1"/>
    </source>
</evidence>
<reference evidence="2" key="1">
    <citation type="submission" date="2022-07" db="EMBL/GenBank/DDBJ databases">
        <title>Genome Sequence of Leucocoprinus birnbaumii.</title>
        <authorList>
            <person name="Buettner E."/>
        </authorList>
    </citation>
    <scope>NUCLEOTIDE SEQUENCE</scope>
    <source>
        <strain evidence="2">VT141</strain>
    </source>
</reference>
<feature type="region of interest" description="Disordered" evidence="1">
    <location>
        <begin position="479"/>
        <end position="536"/>
    </location>
</feature>
<accession>A0AAD5YJM7</accession>
<dbReference type="EMBL" id="JANIEX010001688">
    <property type="protein sequence ID" value="KAJ3555385.1"/>
    <property type="molecule type" value="Genomic_DNA"/>
</dbReference>
<feature type="compositionally biased region" description="Low complexity" evidence="1">
    <location>
        <begin position="500"/>
        <end position="532"/>
    </location>
</feature>
<feature type="compositionally biased region" description="Gly residues" evidence="1">
    <location>
        <begin position="49"/>
        <end position="61"/>
    </location>
</feature>
<proteinExistence type="predicted"/>
<dbReference type="Pfam" id="PF13975">
    <property type="entry name" value="gag-asp_proteas"/>
    <property type="match status" value="1"/>
</dbReference>